<dbReference type="RefSeq" id="WP_093537200.1">
    <property type="nucleotide sequence ID" value="NZ_CP183885.1"/>
</dbReference>
<feature type="region of interest" description="Disordered" evidence="1">
    <location>
        <begin position="38"/>
        <end position="76"/>
    </location>
</feature>
<name>A0A1I5Z7N4_9BACI</name>
<keyword evidence="3" id="KW-1185">Reference proteome</keyword>
<proteinExistence type="predicted"/>
<organism evidence="2 3">
    <name type="scientific">Psychrobacillus psychrotolerans</name>
    <dbReference type="NCBI Taxonomy" id="126156"/>
    <lineage>
        <taxon>Bacteria</taxon>
        <taxon>Bacillati</taxon>
        <taxon>Bacillota</taxon>
        <taxon>Bacilli</taxon>
        <taxon>Bacillales</taxon>
        <taxon>Bacillaceae</taxon>
        <taxon>Psychrobacillus</taxon>
    </lineage>
</organism>
<dbReference type="Proteomes" id="UP000198734">
    <property type="component" value="Unassembled WGS sequence"/>
</dbReference>
<dbReference type="AlphaFoldDB" id="A0A1I5Z7N4"/>
<evidence type="ECO:0000313" key="3">
    <source>
        <dbReference type="Proteomes" id="UP000198734"/>
    </source>
</evidence>
<feature type="compositionally biased region" description="Polar residues" evidence="1">
    <location>
        <begin position="45"/>
        <end position="62"/>
    </location>
</feature>
<feature type="region of interest" description="Disordered" evidence="1">
    <location>
        <begin position="88"/>
        <end position="133"/>
    </location>
</feature>
<gene>
    <name evidence="2" type="ORF">SAMN05421670_2473</name>
</gene>
<dbReference type="OrthoDB" id="2390014at2"/>
<accession>A0A1I5Z7N4</accession>
<evidence type="ECO:0000256" key="1">
    <source>
        <dbReference type="SAM" id="MobiDB-lite"/>
    </source>
</evidence>
<reference evidence="3" key="1">
    <citation type="submission" date="2016-10" db="EMBL/GenBank/DDBJ databases">
        <authorList>
            <person name="Varghese N."/>
            <person name="Submissions S."/>
        </authorList>
    </citation>
    <scope>NUCLEOTIDE SEQUENCE [LARGE SCALE GENOMIC DNA]</scope>
    <source>
        <strain evidence="3">DSM 11706</strain>
    </source>
</reference>
<protein>
    <submittedName>
        <fullName evidence="2">Uncharacterized protein</fullName>
    </submittedName>
</protein>
<evidence type="ECO:0000313" key="2">
    <source>
        <dbReference type="EMBL" id="SFQ52470.1"/>
    </source>
</evidence>
<dbReference type="EMBL" id="FOXU01000004">
    <property type="protein sequence ID" value="SFQ52470.1"/>
    <property type="molecule type" value="Genomic_DNA"/>
</dbReference>
<sequence length="133" mass="14535">MANGNKRSLIIGAATALAAVYFTNKNNKAQLKTAVKNSKTKIDSMMSSKNTKPSQATKTGYSDPNDPDDNRMVEEGAMTSVQYYNENVQDANSKAEAKQAFPKSQHKKLAKKEESLPEDNNDSPAKQENAAHL</sequence>